<comment type="caution">
    <text evidence="1">The sequence shown here is derived from an EMBL/GenBank/DDBJ whole genome shotgun (WGS) entry which is preliminary data.</text>
</comment>
<gene>
    <name evidence="1" type="ORF">F5613_002926</name>
</gene>
<dbReference type="RefSeq" id="WP_179400194.1">
    <property type="nucleotide sequence ID" value="NZ_JACCCY010000004.1"/>
</dbReference>
<dbReference type="Gene3D" id="3.90.1150.10">
    <property type="entry name" value="Aspartate Aminotransferase, domain 1"/>
    <property type="match status" value="1"/>
</dbReference>
<protein>
    <submittedName>
        <fullName evidence="1">Uncharacterized protein</fullName>
    </submittedName>
</protein>
<dbReference type="AlphaFoldDB" id="A0A8E1ZYK9"/>
<organism evidence="1 2">
    <name type="scientific">Macellibacteroides fermentans</name>
    <dbReference type="NCBI Taxonomy" id="879969"/>
    <lineage>
        <taxon>Bacteria</taxon>
        <taxon>Pseudomonadati</taxon>
        <taxon>Bacteroidota</taxon>
        <taxon>Bacteroidia</taxon>
        <taxon>Bacteroidales</taxon>
        <taxon>Porphyromonadaceae</taxon>
        <taxon>Macellibacteroides</taxon>
    </lineage>
</organism>
<evidence type="ECO:0000313" key="1">
    <source>
        <dbReference type="EMBL" id="NYI50764.1"/>
    </source>
</evidence>
<proteinExistence type="predicted"/>
<name>A0A8E1ZYK9_9PORP</name>
<sequence length="91" mass="10245">MSRSRILCVTDSLHSGSSQSQLVEIALYLFNSGLCLPSGPSLTDNDIARVARIIRQTIAKAKRNRYTIRNAPVIPYNPHMPPLYHRKQGRI</sequence>
<evidence type="ECO:0000313" key="2">
    <source>
        <dbReference type="Proteomes" id="UP000574332"/>
    </source>
</evidence>
<dbReference type="EMBL" id="JACCCY010000004">
    <property type="protein sequence ID" value="NYI50764.1"/>
    <property type="molecule type" value="Genomic_DNA"/>
</dbReference>
<reference evidence="1 2" key="1">
    <citation type="submission" date="2020-07" db="EMBL/GenBank/DDBJ databases">
        <title>Genomic Encyclopedia of Type Strains, Phase IV (KMG-IV): sequencing the most valuable type-strain genomes for metagenomic binning, comparative biology and taxonomic classification.</title>
        <authorList>
            <person name="Goeker M."/>
        </authorList>
    </citation>
    <scope>NUCLEOTIDE SEQUENCE [LARGE SCALE GENOMIC DNA]</scope>
    <source>
        <strain evidence="1 2">DSM 23697</strain>
    </source>
</reference>
<dbReference type="InterPro" id="IPR015422">
    <property type="entry name" value="PyrdxlP-dep_Trfase_small"/>
</dbReference>
<dbReference type="Proteomes" id="UP000574332">
    <property type="component" value="Unassembled WGS sequence"/>
</dbReference>
<keyword evidence="2" id="KW-1185">Reference proteome</keyword>
<accession>A0A8E1ZYK9</accession>